<dbReference type="EMBL" id="CAJNOK010015594">
    <property type="protein sequence ID" value="CAF1228567.1"/>
    <property type="molecule type" value="Genomic_DNA"/>
</dbReference>
<reference evidence="2" key="1">
    <citation type="submission" date="2021-02" db="EMBL/GenBank/DDBJ databases">
        <authorList>
            <person name="Nowell W R."/>
        </authorList>
    </citation>
    <scope>NUCLEOTIDE SEQUENCE</scope>
</reference>
<name>A0A8S2P679_9BILA</name>
<proteinExistence type="predicted"/>
<dbReference type="Proteomes" id="UP000677228">
    <property type="component" value="Unassembled WGS sequence"/>
</dbReference>
<dbReference type="EMBL" id="CAJOBA010037137">
    <property type="protein sequence ID" value="CAF4036564.1"/>
    <property type="molecule type" value="Genomic_DNA"/>
</dbReference>
<evidence type="ECO:0000313" key="1">
    <source>
        <dbReference type="EMBL" id="CAF1228567.1"/>
    </source>
</evidence>
<comment type="caution">
    <text evidence="2">The sequence shown here is derived from an EMBL/GenBank/DDBJ whole genome shotgun (WGS) entry which is preliminary data.</text>
</comment>
<feature type="non-terminal residue" evidence="2">
    <location>
        <position position="1"/>
    </location>
</feature>
<dbReference type="Proteomes" id="UP000682733">
    <property type="component" value="Unassembled WGS sequence"/>
</dbReference>
<accession>A0A8S2P679</accession>
<evidence type="ECO:0000313" key="2">
    <source>
        <dbReference type="EMBL" id="CAF4036564.1"/>
    </source>
</evidence>
<dbReference type="AlphaFoldDB" id="A0A8S2P679"/>
<gene>
    <name evidence="1" type="ORF">OVA965_LOCUS25264</name>
    <name evidence="2" type="ORF">TMI583_LOCUS25989</name>
</gene>
<organism evidence="2 3">
    <name type="scientific">Didymodactylos carnosus</name>
    <dbReference type="NCBI Taxonomy" id="1234261"/>
    <lineage>
        <taxon>Eukaryota</taxon>
        <taxon>Metazoa</taxon>
        <taxon>Spiralia</taxon>
        <taxon>Gnathifera</taxon>
        <taxon>Rotifera</taxon>
        <taxon>Eurotatoria</taxon>
        <taxon>Bdelloidea</taxon>
        <taxon>Philodinida</taxon>
        <taxon>Philodinidae</taxon>
        <taxon>Didymodactylos</taxon>
    </lineage>
</organism>
<evidence type="ECO:0000313" key="3">
    <source>
        <dbReference type="Proteomes" id="UP000682733"/>
    </source>
</evidence>
<protein>
    <submittedName>
        <fullName evidence="2">Uncharacterized protein</fullName>
    </submittedName>
</protein>
<sequence length="143" mass="16865">QKLRCLQNDERDIERDLVRLNKIKISTSPRHSIGDFASSSLPKIHYDVEKSSISEAVNELTSRIQTTRTSELEQSLFSSKYHQQRHPLVVPVNNTTQKEAEVRPRLRRYSLIQLAELKSKTQYIHKMDEQKYEINQKLKKFLD</sequence>